<dbReference type="EMBL" id="JBHLTR010000138">
    <property type="protein sequence ID" value="MFC0562559.1"/>
    <property type="molecule type" value="Genomic_DNA"/>
</dbReference>
<sequence>MIYVTKDELNILLSECQEWVKNGVSIEYLSEALLHLADKYNGEVFAVVVEAVELNELGYKEETIERLEEAINCLEVEKEKKVV</sequence>
<name>A0ABV6NP62_9BACI</name>
<reference evidence="1 2" key="1">
    <citation type="submission" date="2024-09" db="EMBL/GenBank/DDBJ databases">
        <authorList>
            <person name="Sun Q."/>
            <person name="Mori K."/>
        </authorList>
    </citation>
    <scope>NUCLEOTIDE SEQUENCE [LARGE SCALE GENOMIC DNA]</scope>
    <source>
        <strain evidence="1 2">NCAIM B.02301</strain>
    </source>
</reference>
<organism evidence="1 2">
    <name type="scientific">Halalkalibacter alkalisediminis</name>
    <dbReference type="NCBI Taxonomy" id="935616"/>
    <lineage>
        <taxon>Bacteria</taxon>
        <taxon>Bacillati</taxon>
        <taxon>Bacillota</taxon>
        <taxon>Bacilli</taxon>
        <taxon>Bacillales</taxon>
        <taxon>Bacillaceae</taxon>
        <taxon>Halalkalibacter</taxon>
    </lineage>
</organism>
<comment type="caution">
    <text evidence="1">The sequence shown here is derived from an EMBL/GenBank/DDBJ whole genome shotgun (WGS) entry which is preliminary data.</text>
</comment>
<accession>A0ABV6NP62</accession>
<protein>
    <recommendedName>
        <fullName evidence="3">CopG family transcriptional regulator</fullName>
    </recommendedName>
</protein>
<dbReference type="RefSeq" id="WP_390187870.1">
    <property type="nucleotide sequence ID" value="NZ_JBHLTR010000138.1"/>
</dbReference>
<evidence type="ECO:0008006" key="3">
    <source>
        <dbReference type="Google" id="ProtNLM"/>
    </source>
</evidence>
<evidence type="ECO:0000313" key="2">
    <source>
        <dbReference type="Proteomes" id="UP001589833"/>
    </source>
</evidence>
<proteinExistence type="predicted"/>
<keyword evidence="2" id="KW-1185">Reference proteome</keyword>
<dbReference type="Proteomes" id="UP001589833">
    <property type="component" value="Unassembled WGS sequence"/>
</dbReference>
<gene>
    <name evidence="1" type="ORF">ACFFH4_27440</name>
</gene>
<evidence type="ECO:0000313" key="1">
    <source>
        <dbReference type="EMBL" id="MFC0562559.1"/>
    </source>
</evidence>